<accession>A0A2P7B8M6</accession>
<feature type="domain" description="HTH DNA binding" evidence="3">
    <location>
        <begin position="346"/>
        <end position="399"/>
    </location>
</feature>
<dbReference type="InterPro" id="IPR021068">
    <property type="entry name" value="HTH_DNA-bd"/>
</dbReference>
<feature type="domain" description="DUF1612" evidence="2">
    <location>
        <begin position="212"/>
        <end position="338"/>
    </location>
</feature>
<comment type="caution">
    <text evidence="4">The sequence shown here is derived from an EMBL/GenBank/DDBJ whole genome shotgun (WGS) entry which is preliminary data.</text>
</comment>
<reference evidence="5" key="1">
    <citation type="submission" date="2017-11" db="EMBL/GenBank/DDBJ databases">
        <authorList>
            <person name="Kuznetsova I."/>
            <person name="Sazanova A."/>
            <person name="Chirak E."/>
            <person name="Safronova V."/>
            <person name="Willems A."/>
        </authorList>
    </citation>
    <scope>NUCLEOTIDE SEQUENCE [LARGE SCALE GENOMIC DNA]</scope>
    <source>
        <strain evidence="5">CCBAU 03422</strain>
    </source>
</reference>
<evidence type="ECO:0000313" key="5">
    <source>
        <dbReference type="Proteomes" id="UP000241764"/>
    </source>
</evidence>
<gene>
    <name evidence="4" type="ORF">CU103_17950</name>
</gene>
<name>A0A2P7B8M6_9HYPH</name>
<dbReference type="InterPro" id="IPR048017">
    <property type="entry name" value="Y4cF-like"/>
</dbReference>
<dbReference type="Pfam" id="PF11972">
    <property type="entry name" value="HTH_13"/>
    <property type="match status" value="1"/>
</dbReference>
<evidence type="ECO:0000259" key="2">
    <source>
        <dbReference type="Pfam" id="PF07756"/>
    </source>
</evidence>
<dbReference type="OrthoDB" id="7989940at2"/>
<dbReference type="RefSeq" id="WP_106665403.1">
    <property type="nucleotide sequence ID" value="NZ_PGGM01000008.1"/>
</dbReference>
<dbReference type="AlphaFoldDB" id="A0A2P7B8M6"/>
<dbReference type="Pfam" id="PF07756">
    <property type="entry name" value="DUF1612"/>
    <property type="match status" value="1"/>
</dbReference>
<proteinExistence type="predicted"/>
<evidence type="ECO:0000313" key="4">
    <source>
        <dbReference type="EMBL" id="PSH62798.1"/>
    </source>
</evidence>
<sequence>MVYDSGNISLSDLLRPLVAAEDALARLDDRVSRKGDFGEGSRRSREGLLRENDGWIARSHFMEACNALWLAGELVHVEDLVLHDARMDIRTPTHELTRAHAILRIRRQIAAGAPAWALSAKGIASLRGRAATDALIVAVESAPAIELETSIEQENKSEAENEFEDELARLDALLDRSARLLAQPSVKDETFKKGRGEKTVASAEVTPDGDPLVYDPEWNEDKRMERWFMVHDQARDLPPLLGAAVVWDAWEDIEPLQHQHWLGPMLVSAMLRERGKTRSHLAAFNAGLRTIPRDRRRARDRTTRLIAFLEAVQVSSVASLREIERLSLARLQMERKLKDRRSTSSLPGMIDLILSRPMVSTALIAKELKVTQRGALNLIAELGVREMTGRGRYRAWGIV</sequence>
<dbReference type="InterPro" id="IPR011670">
    <property type="entry name" value="DUF1612"/>
</dbReference>
<dbReference type="NCBIfam" id="NF040876">
    <property type="entry name" value="RHE_PE00001_fam"/>
    <property type="match status" value="1"/>
</dbReference>
<protein>
    <submittedName>
        <fullName evidence="4">Uncharacterized protein</fullName>
    </submittedName>
</protein>
<dbReference type="Proteomes" id="UP000241764">
    <property type="component" value="Unassembled WGS sequence"/>
</dbReference>
<feature type="region of interest" description="Disordered" evidence="1">
    <location>
        <begin position="192"/>
        <end position="212"/>
    </location>
</feature>
<evidence type="ECO:0000259" key="3">
    <source>
        <dbReference type="Pfam" id="PF11972"/>
    </source>
</evidence>
<dbReference type="EMBL" id="PGGM01000008">
    <property type="protein sequence ID" value="PSH62798.1"/>
    <property type="molecule type" value="Genomic_DNA"/>
</dbReference>
<keyword evidence="5" id="KW-1185">Reference proteome</keyword>
<evidence type="ECO:0000256" key="1">
    <source>
        <dbReference type="SAM" id="MobiDB-lite"/>
    </source>
</evidence>
<organism evidence="4 5">
    <name type="scientific">Phyllobacterium sophorae</name>
    <dbReference type="NCBI Taxonomy" id="1520277"/>
    <lineage>
        <taxon>Bacteria</taxon>
        <taxon>Pseudomonadati</taxon>
        <taxon>Pseudomonadota</taxon>
        <taxon>Alphaproteobacteria</taxon>
        <taxon>Hyphomicrobiales</taxon>
        <taxon>Phyllobacteriaceae</taxon>
        <taxon>Phyllobacterium</taxon>
    </lineage>
</organism>